<dbReference type="EMBL" id="JAFBEC010000001">
    <property type="protein sequence ID" value="MBM7631038.1"/>
    <property type="molecule type" value="Genomic_DNA"/>
</dbReference>
<dbReference type="InterPro" id="IPR025110">
    <property type="entry name" value="AMP-bd_C"/>
</dbReference>
<dbReference type="Proteomes" id="UP000741863">
    <property type="component" value="Unassembled WGS sequence"/>
</dbReference>
<dbReference type="PANTHER" id="PTHR43201:SF5">
    <property type="entry name" value="MEDIUM-CHAIN ACYL-COA LIGASE ACSF2, MITOCHONDRIAL"/>
    <property type="match status" value="1"/>
</dbReference>
<dbReference type="Pfam" id="PF13193">
    <property type="entry name" value="AMP-binding_C"/>
    <property type="match status" value="1"/>
</dbReference>
<sequence>MNLASIITQKAEETPTKLALENEDVRITYEQLERTINQTTHLFRQRGVVEGDRILLQLGNSLEFVYCYFAAVKCGAIIVPINPTYTAAAEITHIAFDSQPVLFVVDAAASENVQAVRENSDNLIDVILVDAQSSDNALLRAIQSLPTHCDPGVVDDERVCQILYTSGTTGKPKGAMLTHKGLRTNAMTYKDILHCSSDDYCLISSPLYHAASQTNCMLTMLVAGGTSYILPKYSTDKVLTLLEDKKVTFYFIPPSVVAMLLNHPRINERTLYLRIAFTGSAPMPVELLDRWKAVSGVELIEGYGLTECSPIVTSHRPEGKKKPGSIGTALPRVSVVIRDNEGKEMPSYEKGELTVKGPNVMKGYWKNEVATANTIRDVWLYTGDIAYQDDEGYLYIVDRKKDLVIRGGMNIYPREIEEVLYTHPDILEASVIGSPDPIMGEVVHAYFSTKDSSVTLTTDMLQRHCRPMLAPYKIPAYFTQLDELPKTTSGKILKPALRELVTRK</sequence>
<dbReference type="GO" id="GO:0004467">
    <property type="term" value="F:long-chain fatty acid-CoA ligase activity"/>
    <property type="evidence" value="ECO:0007669"/>
    <property type="project" value="UniProtKB-EC"/>
</dbReference>
<evidence type="ECO:0000313" key="6">
    <source>
        <dbReference type="Proteomes" id="UP000741863"/>
    </source>
</evidence>
<accession>A0ABS2P6K9</accession>
<keyword evidence="6" id="KW-1185">Reference proteome</keyword>
<evidence type="ECO:0000313" key="5">
    <source>
        <dbReference type="EMBL" id="MBM7631038.1"/>
    </source>
</evidence>
<dbReference type="InterPro" id="IPR020845">
    <property type="entry name" value="AMP-binding_CS"/>
</dbReference>
<dbReference type="InterPro" id="IPR042099">
    <property type="entry name" value="ANL_N_sf"/>
</dbReference>
<dbReference type="PANTHER" id="PTHR43201">
    <property type="entry name" value="ACYL-COA SYNTHETASE"/>
    <property type="match status" value="1"/>
</dbReference>
<dbReference type="SUPFAM" id="SSF56801">
    <property type="entry name" value="Acetyl-CoA synthetase-like"/>
    <property type="match status" value="1"/>
</dbReference>
<dbReference type="RefSeq" id="WP_204695234.1">
    <property type="nucleotide sequence ID" value="NZ_JAFBEC010000001.1"/>
</dbReference>
<organism evidence="5 6">
    <name type="scientific">Geomicrobium sediminis</name>
    <dbReference type="NCBI Taxonomy" id="1347788"/>
    <lineage>
        <taxon>Bacteria</taxon>
        <taxon>Bacillati</taxon>
        <taxon>Bacillota</taxon>
        <taxon>Bacilli</taxon>
        <taxon>Bacillales</taxon>
        <taxon>Geomicrobium</taxon>
    </lineage>
</organism>
<dbReference type="InterPro" id="IPR000873">
    <property type="entry name" value="AMP-dep_synth/lig_dom"/>
</dbReference>
<evidence type="ECO:0000259" key="4">
    <source>
        <dbReference type="Pfam" id="PF13193"/>
    </source>
</evidence>
<reference evidence="5 6" key="1">
    <citation type="submission" date="2021-01" db="EMBL/GenBank/DDBJ databases">
        <title>Genomic Encyclopedia of Type Strains, Phase IV (KMG-IV): sequencing the most valuable type-strain genomes for metagenomic binning, comparative biology and taxonomic classification.</title>
        <authorList>
            <person name="Goeker M."/>
        </authorList>
    </citation>
    <scope>NUCLEOTIDE SEQUENCE [LARGE SCALE GENOMIC DNA]</scope>
    <source>
        <strain evidence="5 6">DSM 25540</strain>
    </source>
</reference>
<feature type="domain" description="AMP-dependent synthetase/ligase" evidence="3">
    <location>
        <begin position="9"/>
        <end position="365"/>
    </location>
</feature>
<proteinExistence type="inferred from homology"/>
<dbReference type="Gene3D" id="3.30.300.30">
    <property type="match status" value="1"/>
</dbReference>
<keyword evidence="2 5" id="KW-0436">Ligase</keyword>
<comment type="caution">
    <text evidence="5">The sequence shown here is derived from an EMBL/GenBank/DDBJ whole genome shotgun (WGS) entry which is preliminary data.</text>
</comment>
<dbReference type="EC" id="6.2.1.3" evidence="5"/>
<evidence type="ECO:0000259" key="3">
    <source>
        <dbReference type="Pfam" id="PF00501"/>
    </source>
</evidence>
<evidence type="ECO:0000256" key="1">
    <source>
        <dbReference type="ARBA" id="ARBA00006432"/>
    </source>
</evidence>
<dbReference type="PROSITE" id="PS00455">
    <property type="entry name" value="AMP_BINDING"/>
    <property type="match status" value="1"/>
</dbReference>
<name>A0ABS2P6K9_9BACL</name>
<dbReference type="InterPro" id="IPR045851">
    <property type="entry name" value="AMP-bd_C_sf"/>
</dbReference>
<feature type="domain" description="AMP-binding enzyme C-terminal" evidence="4">
    <location>
        <begin position="415"/>
        <end position="491"/>
    </location>
</feature>
<protein>
    <submittedName>
        <fullName evidence="5">Long-chain acyl-CoA synthetase</fullName>
        <ecNumber evidence="5">6.2.1.3</ecNumber>
    </submittedName>
</protein>
<gene>
    <name evidence="5" type="ORF">JOD17_000129</name>
</gene>
<dbReference type="Pfam" id="PF00501">
    <property type="entry name" value="AMP-binding"/>
    <property type="match status" value="1"/>
</dbReference>
<dbReference type="Gene3D" id="3.40.50.12780">
    <property type="entry name" value="N-terminal domain of ligase-like"/>
    <property type="match status" value="1"/>
</dbReference>
<evidence type="ECO:0000256" key="2">
    <source>
        <dbReference type="ARBA" id="ARBA00022598"/>
    </source>
</evidence>
<comment type="similarity">
    <text evidence="1">Belongs to the ATP-dependent AMP-binding enzyme family.</text>
</comment>